<protein>
    <submittedName>
        <fullName evidence="2">Uncharacterized protein</fullName>
    </submittedName>
</protein>
<feature type="transmembrane region" description="Helical" evidence="1">
    <location>
        <begin position="26"/>
        <end position="44"/>
    </location>
</feature>
<accession>A0A212EY60</accession>
<keyword evidence="1" id="KW-1133">Transmembrane helix</keyword>
<evidence type="ECO:0000313" key="2">
    <source>
        <dbReference type="EMBL" id="OWR46439.1"/>
    </source>
</evidence>
<dbReference type="AlphaFoldDB" id="A0A212EY60"/>
<dbReference type="EMBL" id="AGBW02011610">
    <property type="protein sequence ID" value="OWR46439.1"/>
    <property type="molecule type" value="Genomic_DNA"/>
</dbReference>
<gene>
    <name evidence="2" type="ORF">KGM_209492</name>
</gene>
<evidence type="ECO:0000256" key="1">
    <source>
        <dbReference type="SAM" id="Phobius"/>
    </source>
</evidence>
<name>A0A212EY60_DANPL</name>
<proteinExistence type="predicted"/>
<comment type="caution">
    <text evidence="2">The sequence shown here is derived from an EMBL/GenBank/DDBJ whole genome shotgun (WGS) entry which is preliminary data.</text>
</comment>
<keyword evidence="3" id="KW-1185">Reference proteome</keyword>
<sequence>MKVDFKCTSSIIKASSFMFQLPPCRTSFILLCLAIMLDLTRYEVKKQELTKYFNEM</sequence>
<reference evidence="2 3" key="1">
    <citation type="journal article" date="2011" name="Cell">
        <title>The monarch butterfly genome yields insights into long-distance migration.</title>
        <authorList>
            <person name="Zhan S."/>
            <person name="Merlin C."/>
            <person name="Boore J.L."/>
            <person name="Reppert S.M."/>
        </authorList>
    </citation>
    <scope>NUCLEOTIDE SEQUENCE [LARGE SCALE GENOMIC DNA]</scope>
    <source>
        <strain evidence="2">F-2</strain>
    </source>
</reference>
<keyword evidence="1" id="KW-0812">Transmembrane</keyword>
<organism evidence="2 3">
    <name type="scientific">Danaus plexippus plexippus</name>
    <dbReference type="NCBI Taxonomy" id="278856"/>
    <lineage>
        <taxon>Eukaryota</taxon>
        <taxon>Metazoa</taxon>
        <taxon>Ecdysozoa</taxon>
        <taxon>Arthropoda</taxon>
        <taxon>Hexapoda</taxon>
        <taxon>Insecta</taxon>
        <taxon>Pterygota</taxon>
        <taxon>Neoptera</taxon>
        <taxon>Endopterygota</taxon>
        <taxon>Lepidoptera</taxon>
        <taxon>Glossata</taxon>
        <taxon>Ditrysia</taxon>
        <taxon>Papilionoidea</taxon>
        <taxon>Nymphalidae</taxon>
        <taxon>Danainae</taxon>
        <taxon>Danaini</taxon>
        <taxon>Danaina</taxon>
        <taxon>Danaus</taxon>
        <taxon>Danaus</taxon>
    </lineage>
</organism>
<dbReference type="InParanoid" id="A0A212EY60"/>
<dbReference type="KEGG" id="dpl:KGM_209492"/>
<keyword evidence="1" id="KW-0472">Membrane</keyword>
<dbReference type="Proteomes" id="UP000007151">
    <property type="component" value="Unassembled WGS sequence"/>
</dbReference>
<evidence type="ECO:0000313" key="3">
    <source>
        <dbReference type="Proteomes" id="UP000007151"/>
    </source>
</evidence>